<dbReference type="PANTHER" id="PTHR42080">
    <property type="entry name" value="SRR1 DOMAIN-CONTAINING PROTEIN"/>
    <property type="match status" value="1"/>
</dbReference>
<dbReference type="Proteomes" id="UP000824998">
    <property type="component" value="Unassembled WGS sequence"/>
</dbReference>
<reference evidence="2" key="1">
    <citation type="journal article" date="2021" name="IMA Fungus">
        <title>Genomic characterization of three marine fungi, including Emericellopsis atlantica sp. nov. with signatures of a generalist lifestyle and marine biomass degradation.</title>
        <authorList>
            <person name="Hagestad O.C."/>
            <person name="Hou L."/>
            <person name="Andersen J.H."/>
            <person name="Hansen E.H."/>
            <person name="Altermark B."/>
            <person name="Li C."/>
            <person name="Kuhnert E."/>
            <person name="Cox R.J."/>
            <person name="Crous P.W."/>
            <person name="Spatafora J.W."/>
            <person name="Lail K."/>
            <person name="Amirebrahimi M."/>
            <person name="Lipzen A."/>
            <person name="Pangilinan J."/>
            <person name="Andreopoulos W."/>
            <person name="Hayes R.D."/>
            <person name="Ng V."/>
            <person name="Grigoriev I.V."/>
            <person name="Jackson S.A."/>
            <person name="Sutton T.D.S."/>
            <person name="Dobson A.D.W."/>
            <person name="Rama T."/>
        </authorList>
    </citation>
    <scope>NUCLEOTIDE SEQUENCE</scope>
    <source>
        <strain evidence="2">TRa018bII</strain>
    </source>
</reference>
<gene>
    <name evidence="2" type="ORF">BJ875DRAFT_519644</name>
</gene>
<evidence type="ECO:0000313" key="3">
    <source>
        <dbReference type="Proteomes" id="UP000824998"/>
    </source>
</evidence>
<proteinExistence type="predicted"/>
<dbReference type="Pfam" id="PF07985">
    <property type="entry name" value="SRR1"/>
    <property type="match status" value="1"/>
</dbReference>
<accession>A0A9P7YPF6</accession>
<name>A0A9P7YPF6_9HELO</name>
<comment type="caution">
    <text evidence="2">The sequence shown here is derived from an EMBL/GenBank/DDBJ whole genome shotgun (WGS) entry which is preliminary data.</text>
</comment>
<keyword evidence="3" id="KW-1185">Reference proteome</keyword>
<dbReference type="OrthoDB" id="3564968at2759"/>
<organism evidence="2 3">
    <name type="scientific">Amylocarpus encephaloides</name>
    <dbReference type="NCBI Taxonomy" id="45428"/>
    <lineage>
        <taxon>Eukaryota</taxon>
        <taxon>Fungi</taxon>
        <taxon>Dikarya</taxon>
        <taxon>Ascomycota</taxon>
        <taxon>Pezizomycotina</taxon>
        <taxon>Leotiomycetes</taxon>
        <taxon>Helotiales</taxon>
        <taxon>Helotiales incertae sedis</taxon>
        <taxon>Amylocarpus</taxon>
    </lineage>
</organism>
<protein>
    <recommendedName>
        <fullName evidence="1">SRR1-like domain-containing protein</fullName>
    </recommendedName>
</protein>
<dbReference type="EMBL" id="MU251385">
    <property type="protein sequence ID" value="KAG9237518.1"/>
    <property type="molecule type" value="Genomic_DNA"/>
</dbReference>
<dbReference type="PANTHER" id="PTHR42080:SF1">
    <property type="entry name" value="SRR1-LIKE DOMAIN-CONTAINING PROTEIN"/>
    <property type="match status" value="1"/>
</dbReference>
<dbReference type="InterPro" id="IPR012942">
    <property type="entry name" value="SRR1-like"/>
</dbReference>
<evidence type="ECO:0000313" key="2">
    <source>
        <dbReference type="EMBL" id="KAG9237518.1"/>
    </source>
</evidence>
<sequence length="269" mass="29794">MGYIATFDKETMVVTISKGSEVVKSGSMKDMVNGQDPRNIDAIAEDLKSEKHEQVYAELVVLPIYQRLAFPCAHGAPVSGRCRLPHYRWEYPLEPKVYAEIYMDKTAVEIGEKLKVFQEAWKSSRDCALLTAQLQKYKRGNGPKITNVVGMAMGSLSIITSYTAVDWMRERSALQTAGLITISEILGEPGAPLPVVVQDPMNSLRDKEFFSSQLEFKPLDHPDGFSAIDSGSLVLHIVTPAEMDYWIACGQRPAAIIRSASAAHINFPN</sequence>
<dbReference type="AlphaFoldDB" id="A0A9P7YPF6"/>
<evidence type="ECO:0000259" key="1">
    <source>
        <dbReference type="Pfam" id="PF07985"/>
    </source>
</evidence>
<feature type="domain" description="SRR1-like" evidence="1">
    <location>
        <begin position="132"/>
        <end position="240"/>
    </location>
</feature>